<dbReference type="CDD" id="cd01744">
    <property type="entry name" value="GATase1_CPSase"/>
    <property type="match status" value="1"/>
</dbReference>
<evidence type="ECO:0000313" key="14">
    <source>
        <dbReference type="Proteomes" id="UP000010845"/>
    </source>
</evidence>
<dbReference type="SUPFAM" id="SSF52021">
    <property type="entry name" value="Carbamoyl phosphate synthetase, small subunit N-terminal domain"/>
    <property type="match status" value="1"/>
</dbReference>
<keyword evidence="5 11" id="KW-0547">Nucleotide-binding</keyword>
<comment type="pathway">
    <text evidence="1 11">Pyrimidine metabolism; UMP biosynthesis via de novo pathway; (S)-dihydroorotate from bicarbonate: step 1/3.</text>
</comment>
<proteinExistence type="inferred from homology"/>
<evidence type="ECO:0000256" key="2">
    <source>
        <dbReference type="ARBA" id="ARBA00005077"/>
    </source>
</evidence>
<keyword evidence="8 11" id="KW-0665">Pyrimidine biosynthesis</keyword>
<dbReference type="PROSITE" id="PS51273">
    <property type="entry name" value="GATASE_TYPE_1"/>
    <property type="match status" value="1"/>
</dbReference>
<evidence type="ECO:0000256" key="10">
    <source>
        <dbReference type="ARBA" id="ARBA00049285"/>
    </source>
</evidence>
<dbReference type="PRINTS" id="PR00097">
    <property type="entry name" value="ANTSNTHASEII"/>
</dbReference>
<feature type="binding site" evidence="11">
    <location>
        <position position="288"/>
    </location>
    <ligand>
        <name>L-glutamine</name>
        <dbReference type="ChEBI" id="CHEBI:58359"/>
    </ligand>
</feature>
<dbReference type="Proteomes" id="UP000010845">
    <property type="component" value="Chromosome"/>
</dbReference>
<dbReference type="GO" id="GO:0005524">
    <property type="term" value="F:ATP binding"/>
    <property type="evidence" value="ECO:0007669"/>
    <property type="project" value="UniProtKB-UniRule"/>
</dbReference>
<feature type="region of interest" description="CPSase" evidence="11">
    <location>
        <begin position="1"/>
        <end position="168"/>
    </location>
</feature>
<dbReference type="GO" id="GO:0006541">
    <property type="term" value="P:glutamine metabolic process"/>
    <property type="evidence" value="ECO:0007669"/>
    <property type="project" value="InterPro"/>
</dbReference>
<dbReference type="GO" id="GO:0006207">
    <property type="term" value="P:'de novo' pyrimidine nucleobase biosynthetic process"/>
    <property type="evidence" value="ECO:0007669"/>
    <property type="project" value="InterPro"/>
</dbReference>
<feature type="binding site" evidence="11">
    <location>
        <position position="289"/>
    </location>
    <ligand>
        <name>L-glutamine</name>
        <dbReference type="ChEBI" id="CHEBI:58359"/>
    </ligand>
</feature>
<dbReference type="Pfam" id="PF00117">
    <property type="entry name" value="GATase"/>
    <property type="match status" value="1"/>
</dbReference>
<feature type="binding site" evidence="11">
    <location>
        <position position="217"/>
    </location>
    <ligand>
        <name>L-glutamine</name>
        <dbReference type="ChEBI" id="CHEBI:58359"/>
    </ligand>
</feature>
<evidence type="ECO:0000256" key="7">
    <source>
        <dbReference type="ARBA" id="ARBA00022962"/>
    </source>
</evidence>
<dbReference type="RefSeq" id="WP_015310784.1">
    <property type="nucleotide sequence ID" value="NC_019970.1"/>
</dbReference>
<dbReference type="Pfam" id="PF00988">
    <property type="entry name" value="CPSase_sm_chain"/>
    <property type="match status" value="1"/>
</dbReference>
<feature type="active site" evidence="11">
    <location>
        <position position="331"/>
    </location>
</feature>
<dbReference type="InterPro" id="IPR002474">
    <property type="entry name" value="CarbamoylP_synth_ssu_N"/>
</dbReference>
<comment type="pathway">
    <text evidence="2 11">Amino-acid biosynthesis; L-arginine biosynthesis; carbamoyl phosphate from bicarbonate: step 1/1.</text>
</comment>
<dbReference type="SMART" id="SM01097">
    <property type="entry name" value="CPSase_sm_chain"/>
    <property type="match status" value="1"/>
</dbReference>
<evidence type="ECO:0000256" key="1">
    <source>
        <dbReference type="ARBA" id="ARBA00004812"/>
    </source>
</evidence>
<evidence type="ECO:0000259" key="12">
    <source>
        <dbReference type="SMART" id="SM01097"/>
    </source>
</evidence>
<dbReference type="UniPathway" id="UPA00068">
    <property type="reaction ID" value="UER00171"/>
</dbReference>
<name>L0IGU5_THETR</name>
<dbReference type="HAMAP" id="MF_01209">
    <property type="entry name" value="CPSase_S_chain"/>
    <property type="match status" value="1"/>
</dbReference>
<comment type="subunit">
    <text evidence="11">Composed of two chains; the small (or glutamine) chain promotes the hydrolysis of glutamine to ammonia, which is used by the large (or ammonia) chain to synthesize carbamoyl phosphate. Tetramer of heterodimers (alpha,beta)4.</text>
</comment>
<comment type="catalytic activity">
    <reaction evidence="9 11">
        <text>hydrogencarbonate + L-glutamine + 2 ATP + H2O = carbamoyl phosphate + L-glutamate + 2 ADP + phosphate + 2 H(+)</text>
        <dbReference type="Rhea" id="RHEA:18633"/>
        <dbReference type="ChEBI" id="CHEBI:15377"/>
        <dbReference type="ChEBI" id="CHEBI:15378"/>
        <dbReference type="ChEBI" id="CHEBI:17544"/>
        <dbReference type="ChEBI" id="CHEBI:29985"/>
        <dbReference type="ChEBI" id="CHEBI:30616"/>
        <dbReference type="ChEBI" id="CHEBI:43474"/>
        <dbReference type="ChEBI" id="CHEBI:58228"/>
        <dbReference type="ChEBI" id="CHEBI:58359"/>
        <dbReference type="ChEBI" id="CHEBI:456216"/>
        <dbReference type="EC" id="6.3.5.5"/>
    </reaction>
</comment>
<evidence type="ECO:0000256" key="11">
    <source>
        <dbReference type="HAMAP-Rule" id="MF_01209"/>
    </source>
</evidence>
<dbReference type="NCBIfam" id="TIGR01368">
    <property type="entry name" value="CPSaseIIsmall"/>
    <property type="match status" value="1"/>
</dbReference>
<dbReference type="UniPathway" id="UPA00070">
    <property type="reaction ID" value="UER00115"/>
</dbReference>
<dbReference type="InterPro" id="IPR035686">
    <property type="entry name" value="CPSase_GATase1"/>
</dbReference>
<feature type="binding site" evidence="11">
    <location>
        <position position="245"/>
    </location>
    <ligand>
        <name>L-glutamine</name>
        <dbReference type="ChEBI" id="CHEBI:58359"/>
    </ligand>
</feature>
<gene>
    <name evidence="11" type="primary">carA</name>
    <name evidence="13" type="ORF">Thethe_00241</name>
</gene>
<dbReference type="InterPro" id="IPR050472">
    <property type="entry name" value="Anth_synth/Amidotransfase"/>
</dbReference>
<dbReference type="Gene3D" id="3.40.50.880">
    <property type="match status" value="1"/>
</dbReference>
<accession>L0IGU5</accession>
<dbReference type="InterPro" id="IPR029062">
    <property type="entry name" value="Class_I_gatase-like"/>
</dbReference>
<organism evidence="13 14">
    <name type="scientific">Thermoanaerobacterium thermosaccharolyticum M0795</name>
    <dbReference type="NCBI Taxonomy" id="698948"/>
    <lineage>
        <taxon>Bacteria</taxon>
        <taxon>Bacillati</taxon>
        <taxon>Bacillota</taxon>
        <taxon>Clostridia</taxon>
        <taxon>Thermoanaerobacterales</taxon>
        <taxon>Thermoanaerobacteraceae</taxon>
        <taxon>Thermoanaerobacterium</taxon>
    </lineage>
</organism>
<dbReference type="PANTHER" id="PTHR43418">
    <property type="entry name" value="MULTIFUNCTIONAL TRYPTOPHAN BIOSYNTHESIS PROTEIN-RELATED"/>
    <property type="match status" value="1"/>
</dbReference>
<dbReference type="AlphaFoldDB" id="L0IGU5"/>
<dbReference type="PRINTS" id="PR00099">
    <property type="entry name" value="CPSGATASE"/>
</dbReference>
<dbReference type="InterPro" id="IPR006274">
    <property type="entry name" value="CarbamoylP_synth_ssu"/>
</dbReference>
<dbReference type="GO" id="GO:0004088">
    <property type="term" value="F:carbamoyl-phosphate synthase (glutamine-hydrolyzing) activity"/>
    <property type="evidence" value="ECO:0007669"/>
    <property type="project" value="UniProtKB-UniRule"/>
</dbReference>
<feature type="binding site" evidence="11">
    <location>
        <position position="219"/>
    </location>
    <ligand>
        <name>L-glutamine</name>
        <dbReference type="ChEBI" id="CHEBI:58359"/>
    </ligand>
</feature>
<feature type="binding site" evidence="11">
    <location>
        <position position="248"/>
    </location>
    <ligand>
        <name>L-glutamine</name>
        <dbReference type="ChEBI" id="CHEBI:58359"/>
    </ligand>
</feature>
<feature type="active site" evidence="11">
    <location>
        <position position="329"/>
    </location>
</feature>
<comment type="function">
    <text evidence="11">Small subunit of the glutamine-dependent carbamoyl phosphate synthetase (CPSase). CPSase catalyzes the formation of carbamoyl phosphate from the ammonia moiety of glutamine, carbonate, and phosphate donated by ATP, constituting the first step of 2 biosynthetic pathways, one leading to arginine and/or urea and the other to pyrimidine nucleotides. The small subunit (glutamine amidotransferase) binds and cleaves glutamine to supply the large subunit with the substrate ammonia.</text>
</comment>
<dbReference type="PANTHER" id="PTHR43418:SF7">
    <property type="entry name" value="CARBAMOYL-PHOSPHATE SYNTHASE SMALL CHAIN"/>
    <property type="match status" value="1"/>
</dbReference>
<sequence>MKWGFKMKGYLKLEDGSVFEGNIISKNFQGFGEVVFNTGMTGYQEIITDPSYAGQIVVMTYPLIGNYGINKYDFQSEKTHIRGYIIREYCDTPSNFLADSELIDYLDENNIPVLTGVDTRELTKKLRSNGTMRGIITKDVNASVPNISGDLLKEVSTKKAYHIQGEGPKMAFIDLGTKKNILKMLNQVGFDIYVFPYDVSCEDVMAIEPEAIFFSNGPGDPKDAVNAIELAKFFIGKIPVLGICLGHQIIALAMGCNTVKMKFGHRGSNQPVKDLLTGKSYVTSQNHGYAVEESSINRENIIVSHINLNDGTVEGIRHKYLPVFSVQYHPEACPGPHDSMYLFDKFMDITCVYRRRSYLAEI</sequence>
<evidence type="ECO:0000313" key="13">
    <source>
        <dbReference type="EMBL" id="AGB17974.1"/>
    </source>
</evidence>
<dbReference type="Gene3D" id="3.50.30.20">
    <property type="entry name" value="Carbamoyl-phosphate synthase small subunit, N-terminal domain"/>
    <property type="match status" value="1"/>
</dbReference>
<keyword evidence="11" id="KW-0028">Amino-acid biosynthesis</keyword>
<dbReference type="PRINTS" id="PR00096">
    <property type="entry name" value="GATASE"/>
</dbReference>
<dbReference type="NCBIfam" id="NF009475">
    <property type="entry name" value="PRK12838.1"/>
    <property type="match status" value="1"/>
</dbReference>
<comment type="similarity">
    <text evidence="3 11">Belongs to the CarA family.</text>
</comment>
<dbReference type="KEGG" id="tto:Thethe_00241"/>
<keyword evidence="7 11" id="KW-0315">Glutamine amidotransferase</keyword>
<feature type="active site" description="Nucleophile" evidence="11">
    <location>
        <position position="244"/>
    </location>
</feature>
<dbReference type="EMBL" id="CP003066">
    <property type="protein sequence ID" value="AGB17974.1"/>
    <property type="molecule type" value="Genomic_DNA"/>
</dbReference>
<dbReference type="SUPFAM" id="SSF52317">
    <property type="entry name" value="Class I glutamine amidotransferase-like"/>
    <property type="match status" value="1"/>
</dbReference>
<evidence type="ECO:0000256" key="9">
    <source>
        <dbReference type="ARBA" id="ARBA00048816"/>
    </source>
</evidence>
<evidence type="ECO:0000256" key="4">
    <source>
        <dbReference type="ARBA" id="ARBA00022598"/>
    </source>
</evidence>
<dbReference type="HOGENOM" id="CLU_035901_2_1_9"/>
<keyword evidence="11" id="KW-0055">Arginine biosynthesis</keyword>
<evidence type="ECO:0000256" key="5">
    <source>
        <dbReference type="ARBA" id="ARBA00022741"/>
    </source>
</evidence>
<dbReference type="InterPro" id="IPR036480">
    <property type="entry name" value="CarbP_synth_ssu_N_sf"/>
</dbReference>
<dbReference type="PATRIC" id="fig|698948.3.peg.234"/>
<dbReference type="GO" id="GO:0044205">
    <property type="term" value="P:'de novo' UMP biosynthetic process"/>
    <property type="evidence" value="ECO:0007669"/>
    <property type="project" value="UniProtKB-UniRule"/>
</dbReference>
<dbReference type="GO" id="GO:0004359">
    <property type="term" value="F:glutaminase activity"/>
    <property type="evidence" value="ECO:0007669"/>
    <property type="project" value="RHEA"/>
</dbReference>
<keyword evidence="4 11" id="KW-0436">Ligase</keyword>
<comment type="catalytic activity">
    <reaction evidence="10 11">
        <text>L-glutamine + H2O = L-glutamate + NH4(+)</text>
        <dbReference type="Rhea" id="RHEA:15889"/>
        <dbReference type="ChEBI" id="CHEBI:15377"/>
        <dbReference type="ChEBI" id="CHEBI:28938"/>
        <dbReference type="ChEBI" id="CHEBI:29985"/>
        <dbReference type="ChEBI" id="CHEBI:58359"/>
    </reaction>
</comment>
<feature type="domain" description="Carbamoyl-phosphate synthase small subunit N-terminal" evidence="12">
    <location>
        <begin position="7"/>
        <end position="137"/>
    </location>
</feature>
<protein>
    <recommendedName>
        <fullName evidence="11">Carbamoyl phosphate synthase small chain</fullName>
        <ecNumber evidence="11">6.3.5.5</ecNumber>
    </recommendedName>
    <alternativeName>
        <fullName evidence="11">Carbamoyl phosphate synthetase glutamine chain</fullName>
    </alternativeName>
</protein>
<evidence type="ECO:0000256" key="6">
    <source>
        <dbReference type="ARBA" id="ARBA00022840"/>
    </source>
</evidence>
<reference evidence="13 14" key="1">
    <citation type="submission" date="2012-03" db="EMBL/GenBank/DDBJ databases">
        <title>Complete sequence of chromosome of Thermoanaerobacterium thermosaccharolyticum M0795.</title>
        <authorList>
            <consortium name="US DOE Joint Genome Institute"/>
            <person name="Lucas S."/>
            <person name="Han J."/>
            <person name="Lapidus A."/>
            <person name="Cheng J.-F."/>
            <person name="Goodwin L."/>
            <person name="Pitluck S."/>
            <person name="Peters L."/>
            <person name="Teshima H."/>
            <person name="Detter J.C."/>
            <person name="Han C."/>
            <person name="Tapia R."/>
            <person name="Land M."/>
            <person name="Hauser L."/>
            <person name="Kyrpides N."/>
            <person name="Ivanova N."/>
            <person name="Pagani I."/>
            <person name="Feinberg L."/>
            <person name="Folden J."/>
            <person name="Hogsett D."/>
            <person name="Shaw J."/>
            <person name="Woyke T."/>
        </authorList>
    </citation>
    <scope>NUCLEOTIDE SEQUENCE [LARGE SCALE GENOMIC DNA]</scope>
    <source>
        <strain evidence="13 14">M0795</strain>
    </source>
</reference>
<feature type="binding site" evidence="11">
    <location>
        <position position="286"/>
    </location>
    <ligand>
        <name>L-glutamine</name>
        <dbReference type="ChEBI" id="CHEBI:58359"/>
    </ligand>
</feature>
<evidence type="ECO:0000256" key="3">
    <source>
        <dbReference type="ARBA" id="ARBA00007800"/>
    </source>
</evidence>
<dbReference type="EC" id="6.3.5.5" evidence="11"/>
<dbReference type="InterPro" id="IPR017926">
    <property type="entry name" value="GATASE"/>
</dbReference>
<dbReference type="FunFam" id="3.50.30.20:FF:000001">
    <property type="entry name" value="Carbamoyl-phosphate synthase small chain"/>
    <property type="match status" value="1"/>
</dbReference>
<evidence type="ECO:0000256" key="8">
    <source>
        <dbReference type="ARBA" id="ARBA00022975"/>
    </source>
</evidence>
<keyword evidence="6 11" id="KW-0067">ATP-binding</keyword>
<dbReference type="GO" id="GO:0006526">
    <property type="term" value="P:L-arginine biosynthetic process"/>
    <property type="evidence" value="ECO:0007669"/>
    <property type="project" value="UniProtKB-UniRule"/>
</dbReference>
<feature type="binding site" evidence="11">
    <location>
        <position position="51"/>
    </location>
    <ligand>
        <name>L-glutamine</name>
        <dbReference type="ChEBI" id="CHEBI:58359"/>
    </ligand>
</feature>